<keyword evidence="1" id="KW-1133">Transmembrane helix</keyword>
<feature type="transmembrane region" description="Helical" evidence="1">
    <location>
        <begin position="18"/>
        <end position="38"/>
    </location>
</feature>
<sequence length="311" mass="35099">MPLIPTDPSSWSFDMYRVFSYFVVASSAVVVYDWVLTFGQEYELIWRQHHSLMTALYIIVRYFGILYSVCNVLVNLPGILTTNMVSYAMDLALLWATLPINCMLDIIMISRLHAMYQRSRRILIFLIVTFVSTTIFCTAIASAGTDLLSIKVVLYGTQCVYEINSSEQQRMFEAYTVATAWEALTLCLAIWIVVKHLRELQPRSTGRTAVSDCFTVLLKTHVLYFVIFVTSSGLNIGLVVPHFSASSSVGAQVYRGILEFATLLQMFVVGPRLILSVREYHAKLVPNFEEGIDSVYSLVFREPTPESTGSV</sequence>
<name>A0A9P7D627_9AGAM</name>
<dbReference type="EMBL" id="JABBWD010000009">
    <property type="protein sequence ID" value="KAG1780347.1"/>
    <property type="molecule type" value="Genomic_DNA"/>
</dbReference>
<feature type="transmembrane region" description="Helical" evidence="1">
    <location>
        <begin position="174"/>
        <end position="194"/>
    </location>
</feature>
<keyword evidence="1" id="KW-0472">Membrane</keyword>
<keyword evidence="1" id="KW-0812">Transmembrane</keyword>
<protein>
    <recommendedName>
        <fullName evidence="2">DUF6533 domain-containing protein</fullName>
    </recommendedName>
</protein>
<evidence type="ECO:0000256" key="1">
    <source>
        <dbReference type="SAM" id="Phobius"/>
    </source>
</evidence>
<proteinExistence type="predicted"/>
<organism evidence="3 4">
    <name type="scientific">Suillus placidus</name>
    <dbReference type="NCBI Taxonomy" id="48579"/>
    <lineage>
        <taxon>Eukaryota</taxon>
        <taxon>Fungi</taxon>
        <taxon>Dikarya</taxon>
        <taxon>Basidiomycota</taxon>
        <taxon>Agaricomycotina</taxon>
        <taxon>Agaricomycetes</taxon>
        <taxon>Agaricomycetidae</taxon>
        <taxon>Boletales</taxon>
        <taxon>Suillineae</taxon>
        <taxon>Suillaceae</taxon>
        <taxon>Suillus</taxon>
    </lineage>
</organism>
<accession>A0A9P7D627</accession>
<dbReference type="Pfam" id="PF20151">
    <property type="entry name" value="DUF6533"/>
    <property type="match status" value="1"/>
</dbReference>
<feature type="transmembrane region" description="Helical" evidence="1">
    <location>
        <begin position="92"/>
        <end position="110"/>
    </location>
</feature>
<feature type="transmembrane region" description="Helical" evidence="1">
    <location>
        <begin position="59"/>
        <end position="80"/>
    </location>
</feature>
<gene>
    <name evidence="3" type="ORF">EV702DRAFT_774984</name>
</gene>
<dbReference type="OrthoDB" id="2671063at2759"/>
<dbReference type="InterPro" id="IPR045340">
    <property type="entry name" value="DUF6533"/>
</dbReference>
<keyword evidence="4" id="KW-1185">Reference proteome</keyword>
<evidence type="ECO:0000313" key="4">
    <source>
        <dbReference type="Proteomes" id="UP000714275"/>
    </source>
</evidence>
<feature type="transmembrane region" description="Helical" evidence="1">
    <location>
        <begin position="122"/>
        <end position="144"/>
    </location>
</feature>
<comment type="caution">
    <text evidence="3">The sequence shown here is derived from an EMBL/GenBank/DDBJ whole genome shotgun (WGS) entry which is preliminary data.</text>
</comment>
<feature type="domain" description="DUF6533" evidence="2">
    <location>
        <begin position="21"/>
        <end position="66"/>
    </location>
</feature>
<evidence type="ECO:0000259" key="2">
    <source>
        <dbReference type="Pfam" id="PF20151"/>
    </source>
</evidence>
<evidence type="ECO:0000313" key="3">
    <source>
        <dbReference type="EMBL" id="KAG1780347.1"/>
    </source>
</evidence>
<reference evidence="3" key="1">
    <citation type="journal article" date="2020" name="New Phytol.">
        <title>Comparative genomics reveals dynamic genome evolution in host specialist ectomycorrhizal fungi.</title>
        <authorList>
            <person name="Lofgren L.A."/>
            <person name="Nguyen N.H."/>
            <person name="Vilgalys R."/>
            <person name="Ruytinx J."/>
            <person name="Liao H.L."/>
            <person name="Branco S."/>
            <person name="Kuo A."/>
            <person name="LaButti K."/>
            <person name="Lipzen A."/>
            <person name="Andreopoulos W."/>
            <person name="Pangilinan J."/>
            <person name="Riley R."/>
            <person name="Hundley H."/>
            <person name="Na H."/>
            <person name="Barry K."/>
            <person name="Grigoriev I.V."/>
            <person name="Stajich J.E."/>
            <person name="Kennedy P.G."/>
        </authorList>
    </citation>
    <scope>NUCLEOTIDE SEQUENCE</scope>
    <source>
        <strain evidence="3">DOB743</strain>
    </source>
</reference>
<dbReference type="AlphaFoldDB" id="A0A9P7D627"/>
<dbReference type="Proteomes" id="UP000714275">
    <property type="component" value="Unassembled WGS sequence"/>
</dbReference>
<feature type="transmembrane region" description="Helical" evidence="1">
    <location>
        <begin position="256"/>
        <end position="275"/>
    </location>
</feature>
<feature type="transmembrane region" description="Helical" evidence="1">
    <location>
        <begin position="222"/>
        <end position="244"/>
    </location>
</feature>